<proteinExistence type="predicted"/>
<evidence type="ECO:0000313" key="2">
    <source>
        <dbReference type="Proteomes" id="UP001634394"/>
    </source>
</evidence>
<keyword evidence="2" id="KW-1185">Reference proteome</keyword>
<protein>
    <submittedName>
        <fullName evidence="1">Uncharacterized protein</fullName>
    </submittedName>
</protein>
<comment type="caution">
    <text evidence="1">The sequence shown here is derived from an EMBL/GenBank/DDBJ whole genome shotgun (WGS) entry which is preliminary data.</text>
</comment>
<dbReference type="EMBL" id="JBJQND010000002">
    <property type="protein sequence ID" value="KAL3887254.1"/>
    <property type="molecule type" value="Genomic_DNA"/>
</dbReference>
<dbReference type="Proteomes" id="UP001634394">
    <property type="component" value="Unassembled WGS sequence"/>
</dbReference>
<evidence type="ECO:0000313" key="1">
    <source>
        <dbReference type="EMBL" id="KAL3887254.1"/>
    </source>
</evidence>
<dbReference type="AlphaFoldDB" id="A0ABD3XM09"/>
<sequence length="252" mass="28079">MDVSKVENPPLENIDCDFGSGSIDISFHSPAVLPWDSTSRNDDNDSFGNVTVQSEAGSYNTLSMYTASEGITTPISRDEIASVDANDCFITPLESPHGLDIPFLNENVSLVNTYVPNKICVCSFKSTMDEDNESLASSIKRIKENTINEQKLKEIELTVNDITFGEAPHHNAHSPDKTNSMNSNISDIVRTSKSFDKISNASRTSQEEKSDRKCKGNFRTPLWTGTRAILIQKVGQPLCKAWYWEWIYILAD</sequence>
<accession>A0ABD3XM09</accession>
<organism evidence="1 2">
    <name type="scientific">Sinanodonta woodiana</name>
    <name type="common">Chinese pond mussel</name>
    <name type="synonym">Anodonta woodiana</name>
    <dbReference type="NCBI Taxonomy" id="1069815"/>
    <lineage>
        <taxon>Eukaryota</taxon>
        <taxon>Metazoa</taxon>
        <taxon>Spiralia</taxon>
        <taxon>Lophotrochozoa</taxon>
        <taxon>Mollusca</taxon>
        <taxon>Bivalvia</taxon>
        <taxon>Autobranchia</taxon>
        <taxon>Heteroconchia</taxon>
        <taxon>Palaeoheterodonta</taxon>
        <taxon>Unionida</taxon>
        <taxon>Unionoidea</taxon>
        <taxon>Unionidae</taxon>
        <taxon>Unioninae</taxon>
        <taxon>Sinanodonta</taxon>
    </lineage>
</organism>
<name>A0ABD3XM09_SINWO</name>
<gene>
    <name evidence="1" type="ORF">ACJMK2_027198</name>
</gene>
<reference evidence="1 2" key="1">
    <citation type="submission" date="2024-11" db="EMBL/GenBank/DDBJ databases">
        <title>Chromosome-level genome assembly of the freshwater bivalve Anodonta woodiana.</title>
        <authorList>
            <person name="Chen X."/>
        </authorList>
    </citation>
    <scope>NUCLEOTIDE SEQUENCE [LARGE SCALE GENOMIC DNA]</scope>
    <source>
        <strain evidence="1">MN2024</strain>
        <tissue evidence="1">Gills</tissue>
    </source>
</reference>